<proteinExistence type="predicted"/>
<gene>
    <name evidence="2" type="ORF">BPOR_0190g00150</name>
</gene>
<keyword evidence="3" id="KW-1185">Reference proteome</keyword>
<evidence type="ECO:0000313" key="3">
    <source>
        <dbReference type="Proteomes" id="UP000297280"/>
    </source>
</evidence>
<reference evidence="2 3" key="1">
    <citation type="submission" date="2017-12" db="EMBL/GenBank/DDBJ databases">
        <title>Comparative genomics of Botrytis spp.</title>
        <authorList>
            <person name="Valero-Jimenez C.A."/>
            <person name="Tapia P."/>
            <person name="Veloso J."/>
            <person name="Silva-Moreno E."/>
            <person name="Staats M."/>
            <person name="Valdes J.H."/>
            <person name="Van Kan J.A.L."/>
        </authorList>
    </citation>
    <scope>NUCLEOTIDE SEQUENCE [LARGE SCALE GENOMIC DNA]</scope>
    <source>
        <strain evidence="2 3">MUCL3349</strain>
    </source>
</reference>
<protein>
    <submittedName>
        <fullName evidence="2">Uncharacterized protein</fullName>
    </submittedName>
</protein>
<evidence type="ECO:0000256" key="1">
    <source>
        <dbReference type="SAM" id="MobiDB-lite"/>
    </source>
</evidence>
<name>A0A4Z1KU15_9HELO</name>
<organism evidence="2 3">
    <name type="scientific">Botrytis porri</name>
    <dbReference type="NCBI Taxonomy" id="87229"/>
    <lineage>
        <taxon>Eukaryota</taxon>
        <taxon>Fungi</taxon>
        <taxon>Dikarya</taxon>
        <taxon>Ascomycota</taxon>
        <taxon>Pezizomycotina</taxon>
        <taxon>Leotiomycetes</taxon>
        <taxon>Helotiales</taxon>
        <taxon>Sclerotiniaceae</taxon>
        <taxon>Botrytis</taxon>
    </lineage>
</organism>
<dbReference type="AlphaFoldDB" id="A0A4Z1KU15"/>
<feature type="region of interest" description="Disordered" evidence="1">
    <location>
        <begin position="57"/>
        <end position="155"/>
    </location>
</feature>
<dbReference type="EMBL" id="PQXO01000190">
    <property type="protein sequence ID" value="TGO88010.1"/>
    <property type="molecule type" value="Genomic_DNA"/>
</dbReference>
<comment type="caution">
    <text evidence="2">The sequence shown here is derived from an EMBL/GenBank/DDBJ whole genome shotgun (WGS) entry which is preliminary data.</text>
</comment>
<sequence length="155" mass="17541">MNQSFKKKYLRVQIAPEISATSIAMPKTCPETRTYTEEEVQDFVGTVLDMAVQLLQGNGKREAPREVLENDSEARHGPAPAPARRKRVPDTDKEIICNTPIITAEPPRPTIDPSLPFNNVSRKRRSSRQNTRAKSQDLCAARRLQRETPLASWME</sequence>
<dbReference type="Proteomes" id="UP000297280">
    <property type="component" value="Unassembled WGS sequence"/>
</dbReference>
<feature type="compositionally biased region" description="Basic and acidic residues" evidence="1">
    <location>
        <begin position="59"/>
        <end position="76"/>
    </location>
</feature>
<evidence type="ECO:0000313" key="2">
    <source>
        <dbReference type="EMBL" id="TGO88010.1"/>
    </source>
</evidence>
<accession>A0A4Z1KU15</accession>